<keyword evidence="6" id="KW-0813">Transport</keyword>
<keyword evidence="13" id="KW-1185">Reference proteome</keyword>
<evidence type="ECO:0000256" key="10">
    <source>
        <dbReference type="SAM" id="MobiDB-lite"/>
    </source>
</evidence>
<gene>
    <name evidence="12" type="ORF">WN55_08136</name>
</gene>
<evidence type="ECO:0000313" key="12">
    <source>
        <dbReference type="EMBL" id="KZC06902.1"/>
    </source>
</evidence>
<dbReference type="InterPro" id="IPR013883">
    <property type="entry name" value="TF_Iwr1_dom"/>
</dbReference>
<proteinExistence type="inferred from homology"/>
<dbReference type="OrthoDB" id="6255506at2759"/>
<feature type="region of interest" description="Disordered" evidence="10">
    <location>
        <begin position="184"/>
        <end position="220"/>
    </location>
</feature>
<feature type="domain" description="Transcription factor Iwr1" evidence="11">
    <location>
        <begin position="147"/>
        <end position="210"/>
    </location>
</feature>
<keyword evidence="8" id="KW-0653">Protein transport</keyword>
<dbReference type="Proteomes" id="UP000076502">
    <property type="component" value="Unassembled WGS sequence"/>
</dbReference>
<evidence type="ECO:0000256" key="4">
    <source>
        <dbReference type="ARBA" id="ARBA00010218"/>
    </source>
</evidence>
<dbReference type="GO" id="GO:0005737">
    <property type="term" value="C:cytoplasm"/>
    <property type="evidence" value="ECO:0007669"/>
    <property type="project" value="UniProtKB-SubCell"/>
</dbReference>
<feature type="compositionally biased region" description="Acidic residues" evidence="10">
    <location>
        <begin position="278"/>
        <end position="296"/>
    </location>
</feature>
<feature type="region of interest" description="Disordered" evidence="10">
    <location>
        <begin position="267"/>
        <end position="296"/>
    </location>
</feature>
<evidence type="ECO:0000256" key="9">
    <source>
        <dbReference type="ARBA" id="ARBA00023242"/>
    </source>
</evidence>
<sequence>MATVLRVKRRLDDEPLNALLLACKRFKTSENEEAEKSAASDPLTTVVKFAGTVNNQEDNVVEHLIQTLSKDELKATFKQHPVDVLNKVREKTKQASADNRYKVINCFRSLDSTKLEVLEDKVMTVIDVEDSVSCANAREHSTEKSDSYVYDLYYGQTDKEVYIDDMVSIHPFDQELVFDNYRDNGYPEAECESEDSNSESNWRNDYPDSDHSGSSIDEDDMSKAVRRMRFDERSDLSSEDDFVYAVDEGDVEAYGYKYARYKAKMKKELDQENSNSDDSAEYVFEEVDDNTDSDKD</sequence>
<evidence type="ECO:0000256" key="5">
    <source>
        <dbReference type="ARBA" id="ARBA00017036"/>
    </source>
</evidence>
<dbReference type="AlphaFoldDB" id="A0A154P4X4"/>
<dbReference type="EMBL" id="KQ434819">
    <property type="protein sequence ID" value="KZC06902.1"/>
    <property type="molecule type" value="Genomic_DNA"/>
</dbReference>
<evidence type="ECO:0000256" key="7">
    <source>
        <dbReference type="ARBA" id="ARBA00022490"/>
    </source>
</evidence>
<dbReference type="GO" id="GO:0005634">
    <property type="term" value="C:nucleus"/>
    <property type="evidence" value="ECO:0007669"/>
    <property type="project" value="UniProtKB-SubCell"/>
</dbReference>
<dbReference type="PANTHER" id="PTHR31196">
    <property type="entry name" value="RNA POLYMERASE II NUCLEAR LOCALIZATION PROTEIN SLC7A6OS-RELATED"/>
    <property type="match status" value="1"/>
</dbReference>
<evidence type="ECO:0000256" key="6">
    <source>
        <dbReference type="ARBA" id="ARBA00022448"/>
    </source>
</evidence>
<dbReference type="InterPro" id="IPR040218">
    <property type="entry name" value="SLC7A6OS"/>
</dbReference>
<protein>
    <recommendedName>
        <fullName evidence="5">Probable RNA polymerase II nuclear localization protein SLC7A6OS</fullName>
    </recommendedName>
</protein>
<evidence type="ECO:0000256" key="8">
    <source>
        <dbReference type="ARBA" id="ARBA00022927"/>
    </source>
</evidence>
<keyword evidence="9" id="KW-0539">Nucleus</keyword>
<keyword evidence="7" id="KW-0963">Cytoplasm</keyword>
<comment type="function">
    <text evidence="1">Directs RNA polymerase II nuclear import.</text>
</comment>
<dbReference type="PANTHER" id="PTHR31196:SF2">
    <property type="entry name" value="RNA POLYMERASE II NUCLEAR LOCALIZATION PROTEIN SLC7A6OS-RELATED"/>
    <property type="match status" value="1"/>
</dbReference>
<dbReference type="STRING" id="178035.A0A154P4X4"/>
<evidence type="ECO:0000256" key="2">
    <source>
        <dbReference type="ARBA" id="ARBA00004123"/>
    </source>
</evidence>
<reference evidence="12 13" key="1">
    <citation type="submission" date="2015-07" db="EMBL/GenBank/DDBJ databases">
        <title>The genome of Dufourea novaeangliae.</title>
        <authorList>
            <person name="Pan H."/>
            <person name="Kapheim K."/>
        </authorList>
    </citation>
    <scope>NUCLEOTIDE SEQUENCE [LARGE SCALE GENOMIC DNA]</scope>
    <source>
        <strain evidence="12">0120121106</strain>
        <tissue evidence="12">Whole body</tissue>
    </source>
</reference>
<comment type="subcellular location">
    <subcellularLocation>
        <location evidence="3">Cytoplasm</location>
    </subcellularLocation>
    <subcellularLocation>
        <location evidence="2">Nucleus</location>
    </subcellularLocation>
</comment>
<evidence type="ECO:0000256" key="1">
    <source>
        <dbReference type="ARBA" id="ARBA00003202"/>
    </source>
</evidence>
<comment type="similarity">
    <text evidence="4">Belongs to the IWR1/SLC7A6OS family.</text>
</comment>
<evidence type="ECO:0000256" key="3">
    <source>
        <dbReference type="ARBA" id="ARBA00004496"/>
    </source>
</evidence>
<evidence type="ECO:0000259" key="11">
    <source>
        <dbReference type="Pfam" id="PF08574"/>
    </source>
</evidence>
<dbReference type="OMA" id="DCYNDDE"/>
<evidence type="ECO:0000313" key="13">
    <source>
        <dbReference type="Proteomes" id="UP000076502"/>
    </source>
</evidence>
<dbReference type="GO" id="GO:0032502">
    <property type="term" value="P:developmental process"/>
    <property type="evidence" value="ECO:0007669"/>
    <property type="project" value="TreeGrafter"/>
</dbReference>
<accession>A0A154P4X4</accession>
<organism evidence="12 13">
    <name type="scientific">Dufourea novaeangliae</name>
    <name type="common">Sweat bee</name>
    <dbReference type="NCBI Taxonomy" id="178035"/>
    <lineage>
        <taxon>Eukaryota</taxon>
        <taxon>Metazoa</taxon>
        <taxon>Ecdysozoa</taxon>
        <taxon>Arthropoda</taxon>
        <taxon>Hexapoda</taxon>
        <taxon>Insecta</taxon>
        <taxon>Pterygota</taxon>
        <taxon>Neoptera</taxon>
        <taxon>Endopterygota</taxon>
        <taxon>Hymenoptera</taxon>
        <taxon>Apocrita</taxon>
        <taxon>Aculeata</taxon>
        <taxon>Apoidea</taxon>
        <taxon>Anthophila</taxon>
        <taxon>Halictidae</taxon>
        <taxon>Rophitinae</taxon>
        <taxon>Dufourea</taxon>
    </lineage>
</organism>
<dbReference type="Pfam" id="PF08574">
    <property type="entry name" value="Iwr1"/>
    <property type="match status" value="1"/>
</dbReference>
<name>A0A154P4X4_DUFNO</name>
<dbReference type="GO" id="GO:0015031">
    <property type="term" value="P:protein transport"/>
    <property type="evidence" value="ECO:0007669"/>
    <property type="project" value="UniProtKB-KW"/>
</dbReference>